<feature type="region of interest" description="Disordered" evidence="8">
    <location>
        <begin position="719"/>
        <end position="779"/>
    </location>
</feature>
<dbReference type="Proteomes" id="UP001381693">
    <property type="component" value="Unassembled WGS sequence"/>
</dbReference>
<dbReference type="EMBL" id="JAXCGZ010019082">
    <property type="protein sequence ID" value="KAK7066652.1"/>
    <property type="molecule type" value="Genomic_DNA"/>
</dbReference>
<dbReference type="InterPro" id="IPR052808">
    <property type="entry name" value="GPCR_Mth-like"/>
</dbReference>
<dbReference type="InterPro" id="IPR000832">
    <property type="entry name" value="GPCR_2_secretin-like"/>
</dbReference>
<evidence type="ECO:0000256" key="3">
    <source>
        <dbReference type="ARBA" id="ARBA00022692"/>
    </source>
</evidence>
<feature type="signal peptide" evidence="10">
    <location>
        <begin position="1"/>
        <end position="21"/>
    </location>
</feature>
<evidence type="ECO:0000259" key="11">
    <source>
        <dbReference type="PROSITE" id="PS50261"/>
    </source>
</evidence>
<name>A0AAN9A1W8_HALRR</name>
<reference evidence="12 13" key="1">
    <citation type="submission" date="2023-11" db="EMBL/GenBank/DDBJ databases">
        <title>Halocaridina rubra genome assembly.</title>
        <authorList>
            <person name="Smith C."/>
        </authorList>
    </citation>
    <scope>NUCLEOTIDE SEQUENCE [LARGE SCALE GENOMIC DNA]</scope>
    <source>
        <strain evidence="12">EP-1</strain>
        <tissue evidence="12">Whole</tissue>
    </source>
</reference>
<keyword evidence="6" id="KW-0675">Receptor</keyword>
<evidence type="ECO:0000256" key="5">
    <source>
        <dbReference type="ARBA" id="ARBA00022989"/>
    </source>
</evidence>
<proteinExistence type="inferred from homology"/>
<dbReference type="PANTHER" id="PTHR46953">
    <property type="entry name" value="G-PROTEIN COUPLED RECEPTOR MTH-LIKE 1-RELATED"/>
    <property type="match status" value="1"/>
</dbReference>
<gene>
    <name evidence="12" type="ORF">SK128_010980</name>
</gene>
<feature type="transmembrane region" description="Helical" evidence="9">
    <location>
        <begin position="408"/>
        <end position="428"/>
    </location>
</feature>
<comment type="similarity">
    <text evidence="2">Belongs to the G-protein coupled receptor 2 family. Mth subfamily.</text>
</comment>
<dbReference type="GO" id="GO:0016020">
    <property type="term" value="C:membrane"/>
    <property type="evidence" value="ECO:0007669"/>
    <property type="project" value="UniProtKB-SubCell"/>
</dbReference>
<evidence type="ECO:0000256" key="9">
    <source>
        <dbReference type="SAM" id="Phobius"/>
    </source>
</evidence>
<comment type="subcellular location">
    <subcellularLocation>
        <location evidence="1">Membrane</location>
        <topology evidence="1">Multi-pass membrane protein</topology>
    </subcellularLocation>
</comment>
<accession>A0AAN9A1W8</accession>
<keyword evidence="4 10" id="KW-0732">Signal</keyword>
<dbReference type="InterPro" id="IPR017981">
    <property type="entry name" value="GPCR_2-like_7TM"/>
</dbReference>
<evidence type="ECO:0000256" key="10">
    <source>
        <dbReference type="SAM" id="SignalP"/>
    </source>
</evidence>
<dbReference type="InterPro" id="IPR023311">
    <property type="entry name" value="Methusela_ecto_dom_2"/>
</dbReference>
<evidence type="ECO:0000256" key="6">
    <source>
        <dbReference type="ARBA" id="ARBA00023040"/>
    </source>
</evidence>
<organism evidence="12 13">
    <name type="scientific">Halocaridina rubra</name>
    <name type="common">Hawaiian red shrimp</name>
    <dbReference type="NCBI Taxonomy" id="373956"/>
    <lineage>
        <taxon>Eukaryota</taxon>
        <taxon>Metazoa</taxon>
        <taxon>Ecdysozoa</taxon>
        <taxon>Arthropoda</taxon>
        <taxon>Crustacea</taxon>
        <taxon>Multicrustacea</taxon>
        <taxon>Malacostraca</taxon>
        <taxon>Eumalacostraca</taxon>
        <taxon>Eucarida</taxon>
        <taxon>Decapoda</taxon>
        <taxon>Pleocyemata</taxon>
        <taxon>Caridea</taxon>
        <taxon>Atyoidea</taxon>
        <taxon>Atyidae</taxon>
        <taxon>Halocaridina</taxon>
    </lineage>
</organism>
<evidence type="ECO:0000313" key="12">
    <source>
        <dbReference type="EMBL" id="KAK7066652.1"/>
    </source>
</evidence>
<feature type="transmembrane region" description="Helical" evidence="9">
    <location>
        <begin position="558"/>
        <end position="582"/>
    </location>
</feature>
<protein>
    <recommendedName>
        <fullName evidence="11">G-protein coupled receptors family 2 profile 2 domain-containing protein</fullName>
    </recommendedName>
</protein>
<evidence type="ECO:0000313" key="13">
    <source>
        <dbReference type="Proteomes" id="UP001381693"/>
    </source>
</evidence>
<comment type="caution">
    <text evidence="12">The sequence shown here is derived from an EMBL/GenBank/DDBJ whole genome shotgun (WGS) entry which is preliminary data.</text>
</comment>
<keyword evidence="6" id="KW-0807">Transducer</keyword>
<keyword evidence="7 9" id="KW-0472">Membrane</keyword>
<dbReference type="InterPro" id="IPR036272">
    <property type="entry name" value="Methuselah_N_sf"/>
</dbReference>
<sequence>MNGKMLSLFFIITLMWKTCASQTSTSPIGTGGQDEVNPVFHSLLSNFTLRKCHCASNQELQGLECTPQETYLDAVDTETFAMQSLRTTDFENVVVGDVECPDGLAKGTLLSYSDYIYVLTSGELLWYRANENFANYCIEHIPGGWAANVCLRPTVVPRCCPAGYSLDADNNCILQSTSHPFSPPLTLNQILLEGVNIVQTDINNITCSGVSDERRVYLNKQEGELIYGPHQALLTSHQDSTVFEEENFCVGEFESESGNPEYFAKFCYTDPRKEHHHACQNVTCVRKCCPARQFLSEANCLELTENETTWKPIFHEEGILKPGAEPPVDLFFVYGVPFCESFYELKPKSVEYDKSYLLQDGSLHYLQENLAPDTYCIDRIMESDGTWGETAVVCPPEPTCRWKETLDITLLSLSCVFLIATLAVYLGVPELRDRTNGRCLISLVVAMLTAYISIIANNRERNATDLQCIVIGFFGHMFGLSMFFWLNVMCYDMWSTLRSTKQQHHSKKTFIKYSAYAWGIPLLVGIIAQILDSAKPQNIILPNFLEDKQCWFRDDAEYWLYFSGIIVVLLLVNLFFFIHVAITLAQRLEQRRSVFDNSSSRVSNTNSFKQQAWLYVKLFIVMGVVWIADAISVIRHRNTCTYWVVTDIINGLQGVFIFLVAVYNRDNLRKIRSAWKERALTMRSKISTLRGRSPISTKRKLDFSSDASRKTSVTSIPRKISTTSAPFVRPGNPSSKEKRITDQSINSETSRNSGSSLPGRKISSPHNYLETIPMNTLEE</sequence>
<dbReference type="GO" id="GO:0007166">
    <property type="term" value="P:cell surface receptor signaling pathway"/>
    <property type="evidence" value="ECO:0007669"/>
    <property type="project" value="InterPro"/>
</dbReference>
<dbReference type="SUPFAM" id="SSF81321">
    <property type="entry name" value="Family A G protein-coupled receptor-like"/>
    <property type="match status" value="1"/>
</dbReference>
<feature type="transmembrane region" description="Helical" evidence="9">
    <location>
        <begin position="641"/>
        <end position="663"/>
    </location>
</feature>
<dbReference type="Gene3D" id="1.20.1070.10">
    <property type="entry name" value="Rhodopsin 7-helix transmembrane proteins"/>
    <property type="match status" value="1"/>
</dbReference>
<keyword evidence="3 9" id="KW-0812">Transmembrane</keyword>
<keyword evidence="6" id="KW-0297">G-protein coupled receptor</keyword>
<keyword evidence="13" id="KW-1185">Reference proteome</keyword>
<dbReference type="InterPro" id="IPR010596">
    <property type="entry name" value="Methuselah_N_dom"/>
</dbReference>
<dbReference type="Pfam" id="PF06652">
    <property type="entry name" value="Methuselah_N"/>
    <property type="match status" value="1"/>
</dbReference>
<feature type="transmembrane region" description="Helical" evidence="9">
    <location>
        <begin position="510"/>
        <end position="531"/>
    </location>
</feature>
<feature type="transmembrane region" description="Helical" evidence="9">
    <location>
        <begin position="469"/>
        <end position="489"/>
    </location>
</feature>
<dbReference type="CDD" id="cd15039">
    <property type="entry name" value="7tmB3_Methuselah-like"/>
    <property type="match status" value="1"/>
</dbReference>
<dbReference type="AlphaFoldDB" id="A0AAN9A1W8"/>
<dbReference type="Gene3D" id="2.170.180.11">
    <property type="entry name" value="Methuselah ectodomain, domain 2"/>
    <property type="match status" value="1"/>
</dbReference>
<feature type="transmembrane region" description="Helical" evidence="9">
    <location>
        <begin position="440"/>
        <end position="457"/>
    </location>
</feature>
<dbReference type="PROSITE" id="PS50261">
    <property type="entry name" value="G_PROTEIN_RECEP_F2_4"/>
    <property type="match status" value="1"/>
</dbReference>
<dbReference type="PANTHER" id="PTHR46953:SF1">
    <property type="entry name" value="G-PROTEIN COUPLED RECEPTOR MTH-LIKE 1-RELATED"/>
    <property type="match status" value="1"/>
</dbReference>
<feature type="domain" description="G-protein coupled receptors family 2 profile 2" evidence="11">
    <location>
        <begin position="403"/>
        <end position="665"/>
    </location>
</feature>
<feature type="transmembrane region" description="Helical" evidence="9">
    <location>
        <begin position="614"/>
        <end position="635"/>
    </location>
</feature>
<evidence type="ECO:0000256" key="8">
    <source>
        <dbReference type="SAM" id="MobiDB-lite"/>
    </source>
</evidence>
<evidence type="ECO:0000256" key="4">
    <source>
        <dbReference type="ARBA" id="ARBA00022729"/>
    </source>
</evidence>
<evidence type="ECO:0000256" key="2">
    <source>
        <dbReference type="ARBA" id="ARBA00008979"/>
    </source>
</evidence>
<dbReference type="Pfam" id="PF00002">
    <property type="entry name" value="7tm_2"/>
    <property type="match status" value="1"/>
</dbReference>
<feature type="chain" id="PRO_5042932250" description="G-protein coupled receptors family 2 profile 2 domain-containing protein" evidence="10">
    <location>
        <begin position="22"/>
        <end position="779"/>
    </location>
</feature>
<dbReference type="SUPFAM" id="SSF63877">
    <property type="entry name" value="Methuselah ectodomain"/>
    <property type="match status" value="1"/>
</dbReference>
<dbReference type="GO" id="GO:0004930">
    <property type="term" value="F:G protein-coupled receptor activity"/>
    <property type="evidence" value="ECO:0007669"/>
    <property type="project" value="UniProtKB-KW"/>
</dbReference>
<evidence type="ECO:0000256" key="1">
    <source>
        <dbReference type="ARBA" id="ARBA00004141"/>
    </source>
</evidence>
<keyword evidence="5 9" id="KW-1133">Transmembrane helix</keyword>
<evidence type="ECO:0000256" key="7">
    <source>
        <dbReference type="ARBA" id="ARBA00023136"/>
    </source>
</evidence>
<feature type="compositionally biased region" description="Polar residues" evidence="8">
    <location>
        <begin position="742"/>
        <end position="756"/>
    </location>
</feature>